<feature type="transmembrane region" description="Helical" evidence="2">
    <location>
        <begin position="51"/>
        <end position="70"/>
    </location>
</feature>
<dbReference type="Proteomes" id="UP000002745">
    <property type="component" value="Chromosome"/>
</dbReference>
<dbReference type="KEGG" id="hba:Hbal_0374"/>
<dbReference type="HOGENOM" id="CLU_2436783_0_0_5"/>
<name>C6XMD3_HIRBI</name>
<gene>
    <name evidence="3" type="ordered locus">Hbal_0374</name>
</gene>
<evidence type="ECO:0000256" key="2">
    <source>
        <dbReference type="SAM" id="Phobius"/>
    </source>
</evidence>
<sequence>MTDQQSDNLQSGEAKIGRFVFRITVALAWFVAAVAVYTSAEKFDISYTMKVIIAGFAAVMALVSFVQALGNYGPEDKRPSDKPDDEIEKK</sequence>
<evidence type="ECO:0000313" key="3">
    <source>
        <dbReference type="EMBL" id="ACT58076.1"/>
    </source>
</evidence>
<protein>
    <submittedName>
        <fullName evidence="3">Uncharacterized protein</fullName>
    </submittedName>
</protein>
<dbReference type="AlphaFoldDB" id="C6XMD3"/>
<keyword evidence="2" id="KW-0472">Membrane</keyword>
<feature type="transmembrane region" description="Helical" evidence="2">
    <location>
        <begin position="20"/>
        <end position="39"/>
    </location>
</feature>
<keyword evidence="2" id="KW-0812">Transmembrane</keyword>
<organism evidence="3 4">
    <name type="scientific">Hirschia baltica (strain ATCC 49814 / DSM 5838 / IFAM 1418)</name>
    <dbReference type="NCBI Taxonomy" id="582402"/>
    <lineage>
        <taxon>Bacteria</taxon>
        <taxon>Pseudomonadati</taxon>
        <taxon>Pseudomonadota</taxon>
        <taxon>Alphaproteobacteria</taxon>
        <taxon>Hyphomonadales</taxon>
        <taxon>Hyphomonadaceae</taxon>
        <taxon>Hirschia</taxon>
    </lineage>
</organism>
<dbReference type="EMBL" id="CP001678">
    <property type="protein sequence ID" value="ACT58076.1"/>
    <property type="molecule type" value="Genomic_DNA"/>
</dbReference>
<keyword evidence="4" id="KW-1185">Reference proteome</keyword>
<evidence type="ECO:0000313" key="4">
    <source>
        <dbReference type="Proteomes" id="UP000002745"/>
    </source>
</evidence>
<feature type="compositionally biased region" description="Basic and acidic residues" evidence="1">
    <location>
        <begin position="74"/>
        <end position="90"/>
    </location>
</feature>
<keyword evidence="2" id="KW-1133">Transmembrane helix</keyword>
<accession>C6XMD3</accession>
<evidence type="ECO:0000256" key="1">
    <source>
        <dbReference type="SAM" id="MobiDB-lite"/>
    </source>
</evidence>
<dbReference type="OrthoDB" id="9896177at2"/>
<feature type="region of interest" description="Disordered" evidence="1">
    <location>
        <begin position="71"/>
        <end position="90"/>
    </location>
</feature>
<reference evidence="4" key="1">
    <citation type="journal article" date="2011" name="J. Bacteriol.">
        <title>Genome sequences of eight morphologically diverse alphaproteobacteria.</title>
        <authorList>
            <consortium name="US DOE Joint Genome Institute"/>
            <person name="Brown P.J."/>
            <person name="Kysela D.T."/>
            <person name="Buechlein A."/>
            <person name="Hemmerich C."/>
            <person name="Brun Y.V."/>
        </authorList>
    </citation>
    <scope>NUCLEOTIDE SEQUENCE [LARGE SCALE GENOMIC DNA]</scope>
    <source>
        <strain evidence="4">ATCC 49814 / DSM 5838 / IFAM 1418</strain>
    </source>
</reference>
<dbReference type="RefSeq" id="WP_015826226.1">
    <property type="nucleotide sequence ID" value="NC_012982.1"/>
</dbReference>
<proteinExistence type="predicted"/>
<dbReference type="STRING" id="582402.Hbal_0374"/>